<name>A0A9P9AHG6_9HYPO</name>
<evidence type="ECO:0000313" key="2">
    <source>
        <dbReference type="Proteomes" id="UP000777438"/>
    </source>
</evidence>
<comment type="caution">
    <text evidence="1">The sequence shown here is derived from an EMBL/GenBank/DDBJ whole genome shotgun (WGS) entry which is preliminary data.</text>
</comment>
<evidence type="ECO:0000313" key="1">
    <source>
        <dbReference type="EMBL" id="KAH6880123.1"/>
    </source>
</evidence>
<proteinExistence type="predicted"/>
<dbReference type="AlphaFoldDB" id="A0A9P9AHG6"/>
<sequence>MAGSSGMHKITTILTFIPHVSTKLCRNHCNALATLLTELTSTHSSLACNLSPLGPQRMLGMPLSASKAQSVQNGPPLMVAFSLSVFADMLFDEYRERIVQQVTLTSALKLETPFASLSRMSWISCWTVSGVSPGTIRRPTETVQAARYNETSSPLLRMDARMDPVPKIGSAGTSDPLRENCFGSRQAREAGHSAWHGSKMG</sequence>
<organism evidence="1 2">
    <name type="scientific">Thelonectria olida</name>
    <dbReference type="NCBI Taxonomy" id="1576542"/>
    <lineage>
        <taxon>Eukaryota</taxon>
        <taxon>Fungi</taxon>
        <taxon>Dikarya</taxon>
        <taxon>Ascomycota</taxon>
        <taxon>Pezizomycotina</taxon>
        <taxon>Sordariomycetes</taxon>
        <taxon>Hypocreomycetidae</taxon>
        <taxon>Hypocreales</taxon>
        <taxon>Nectriaceae</taxon>
        <taxon>Thelonectria</taxon>
    </lineage>
</organism>
<dbReference type="EMBL" id="JAGPYM010000027">
    <property type="protein sequence ID" value="KAH6880123.1"/>
    <property type="molecule type" value="Genomic_DNA"/>
</dbReference>
<dbReference type="Proteomes" id="UP000777438">
    <property type="component" value="Unassembled WGS sequence"/>
</dbReference>
<gene>
    <name evidence="1" type="ORF">B0T10DRAFT_148668</name>
</gene>
<accession>A0A9P9AHG6</accession>
<keyword evidence="2" id="KW-1185">Reference proteome</keyword>
<reference evidence="1 2" key="1">
    <citation type="journal article" date="2021" name="Nat. Commun.">
        <title>Genetic determinants of endophytism in the Arabidopsis root mycobiome.</title>
        <authorList>
            <person name="Mesny F."/>
            <person name="Miyauchi S."/>
            <person name="Thiergart T."/>
            <person name="Pickel B."/>
            <person name="Atanasova L."/>
            <person name="Karlsson M."/>
            <person name="Huettel B."/>
            <person name="Barry K.W."/>
            <person name="Haridas S."/>
            <person name="Chen C."/>
            <person name="Bauer D."/>
            <person name="Andreopoulos W."/>
            <person name="Pangilinan J."/>
            <person name="LaButti K."/>
            <person name="Riley R."/>
            <person name="Lipzen A."/>
            <person name="Clum A."/>
            <person name="Drula E."/>
            <person name="Henrissat B."/>
            <person name="Kohler A."/>
            <person name="Grigoriev I.V."/>
            <person name="Martin F.M."/>
            <person name="Hacquard S."/>
        </authorList>
    </citation>
    <scope>NUCLEOTIDE SEQUENCE [LARGE SCALE GENOMIC DNA]</scope>
    <source>
        <strain evidence="1 2">MPI-CAGE-CH-0241</strain>
    </source>
</reference>
<protein>
    <submittedName>
        <fullName evidence="1">Uncharacterized protein</fullName>
    </submittedName>
</protein>